<proteinExistence type="predicted"/>
<evidence type="ECO:0000313" key="2">
    <source>
        <dbReference type="Proteomes" id="UP001212981"/>
    </source>
</evidence>
<gene>
    <name evidence="1" type="ORF">PND82_07250</name>
</gene>
<sequence length="349" mass="40479">MKVKKQIIGHLEKCYALTKLDFDDKKYLAVAAEIDNACYLYDYQGNYIETLWEHPGGVMSMEQYPNQEYPTLLSTWKFYSPDNGAESKIVYYLRKNEKWERHTLCTLPFVHRFGIVERNHEKYLVACTIKSAAAYPDDWTCPGRVWVARLPKDLSAFDEGHELDMRPIINGLTKNHGFSKFVENGTQGVLVGTHNGIFKLIPPENTDSEWTYSKIISDSVSDMIYLDFDDDGENEIMTFSPFHGNTLSVYKKQGSDYEKIWEDPRKMPFLHAIYPMKYKGTYYGIYGYRENELELNALYYDKEKKTYDHINLDTGAGPTNVLCFQDHTIQKILAANRETNEIAIYILGD</sequence>
<dbReference type="AlphaFoldDB" id="A0AAW6CQG4"/>
<dbReference type="Proteomes" id="UP001212981">
    <property type="component" value="Unassembled WGS sequence"/>
</dbReference>
<name>A0AAW6CQG4_9FIRM</name>
<dbReference type="SUPFAM" id="SSF50960">
    <property type="entry name" value="TolB, C-terminal domain"/>
    <property type="match status" value="1"/>
</dbReference>
<comment type="caution">
    <text evidence="1">The sequence shown here is derived from an EMBL/GenBank/DDBJ whole genome shotgun (WGS) entry which is preliminary data.</text>
</comment>
<accession>A0AAW6CQG4</accession>
<dbReference type="RefSeq" id="WP_272002524.1">
    <property type="nucleotide sequence ID" value="NZ_JAQLXO010000011.1"/>
</dbReference>
<reference evidence="1" key="1">
    <citation type="submission" date="2023-01" db="EMBL/GenBank/DDBJ databases">
        <title>Human gut microbiome strain richness.</title>
        <authorList>
            <person name="Chen-Liaw A."/>
        </authorList>
    </citation>
    <scope>NUCLEOTIDE SEQUENCE</scope>
    <source>
        <strain evidence="1">D8_m1001271B151109d0_201107</strain>
    </source>
</reference>
<evidence type="ECO:0008006" key="3">
    <source>
        <dbReference type="Google" id="ProtNLM"/>
    </source>
</evidence>
<protein>
    <recommendedName>
        <fullName evidence="3">VCBS repeat-containing protein</fullName>
    </recommendedName>
</protein>
<evidence type="ECO:0000313" key="1">
    <source>
        <dbReference type="EMBL" id="MDB7982608.1"/>
    </source>
</evidence>
<organism evidence="1 2">
    <name type="scientific">Faecalicoccus pleomorphus</name>
    <dbReference type="NCBI Taxonomy" id="1323"/>
    <lineage>
        <taxon>Bacteria</taxon>
        <taxon>Bacillati</taxon>
        <taxon>Bacillota</taxon>
        <taxon>Erysipelotrichia</taxon>
        <taxon>Erysipelotrichales</taxon>
        <taxon>Erysipelotrichaceae</taxon>
        <taxon>Faecalicoccus</taxon>
    </lineage>
</organism>
<dbReference type="EMBL" id="JAQLXO010000011">
    <property type="protein sequence ID" value="MDB7982608.1"/>
    <property type="molecule type" value="Genomic_DNA"/>
</dbReference>